<evidence type="ECO:0000313" key="2">
    <source>
        <dbReference type="Proteomes" id="UP000535543"/>
    </source>
</evidence>
<proteinExistence type="predicted"/>
<comment type="caution">
    <text evidence="1">The sequence shown here is derived from an EMBL/GenBank/DDBJ whole genome shotgun (WGS) entry which is preliminary data.</text>
</comment>
<dbReference type="AlphaFoldDB" id="A0A848K8N5"/>
<dbReference type="EMBL" id="VCQU01000002">
    <property type="protein sequence ID" value="NMN94811.1"/>
    <property type="molecule type" value="Genomic_DNA"/>
</dbReference>
<dbReference type="RefSeq" id="WP_169585538.1">
    <property type="nucleotide sequence ID" value="NZ_VCQU01000002.1"/>
</dbReference>
<reference evidence="1 2" key="1">
    <citation type="submission" date="2019-05" db="EMBL/GenBank/DDBJ databases">
        <authorList>
            <person name="Lee S.D."/>
        </authorList>
    </citation>
    <scope>NUCLEOTIDE SEQUENCE [LARGE SCALE GENOMIC DNA]</scope>
    <source>
        <strain evidence="1 2">YC2-7</strain>
    </source>
</reference>
<organism evidence="1 2">
    <name type="scientific">Antrihabitans stalactiti</name>
    <dbReference type="NCBI Taxonomy" id="2584121"/>
    <lineage>
        <taxon>Bacteria</taxon>
        <taxon>Bacillati</taxon>
        <taxon>Actinomycetota</taxon>
        <taxon>Actinomycetes</taxon>
        <taxon>Mycobacteriales</taxon>
        <taxon>Nocardiaceae</taxon>
        <taxon>Antrihabitans</taxon>
    </lineage>
</organism>
<name>A0A848K8N5_9NOCA</name>
<keyword evidence="2" id="KW-1185">Reference proteome</keyword>
<evidence type="ECO:0000313" key="1">
    <source>
        <dbReference type="EMBL" id="NMN94811.1"/>
    </source>
</evidence>
<protein>
    <submittedName>
        <fullName evidence="1">Uncharacterized protein</fullName>
    </submittedName>
</protein>
<accession>A0A848K8N5</accession>
<gene>
    <name evidence="1" type="ORF">FGL95_07150</name>
</gene>
<sequence length="204" mass="23217">MKEETTDARWIALKAGLHAAIGEAYLPFCLENKCGYSDYSEDWTAEHQAAWDAEMDRITARWKEFEQGELSETEWRRETLCSAFSLDPLHEESWPADTAQIWDQVRHSVQHNWDVERANFRDRLVGKPTVRQLVEKLVAGEMTTEQVAAALSQKKFRVAVRGPADENDARAYDDDSFAVVGHAYNMGRLTDEQYDRLGAAFGAG</sequence>
<reference evidence="1 2" key="2">
    <citation type="submission" date="2020-06" db="EMBL/GenBank/DDBJ databases">
        <title>Antribacter stalactiti gen. nov., sp. nov., a new member of the family Nacardiaceae isolated from a cave.</title>
        <authorList>
            <person name="Kim I.S."/>
        </authorList>
    </citation>
    <scope>NUCLEOTIDE SEQUENCE [LARGE SCALE GENOMIC DNA]</scope>
    <source>
        <strain evidence="1 2">YC2-7</strain>
    </source>
</reference>
<dbReference type="Proteomes" id="UP000535543">
    <property type="component" value="Unassembled WGS sequence"/>
</dbReference>